<evidence type="ECO:0000313" key="5">
    <source>
        <dbReference type="EMBL" id="CCF21673.1"/>
    </source>
</evidence>
<dbReference type="EMBL" id="FO082820">
    <property type="protein sequence ID" value="CCF21673.1"/>
    <property type="molecule type" value="Genomic_DNA"/>
</dbReference>
<dbReference type="CDD" id="cd07377">
    <property type="entry name" value="WHTH_GntR"/>
    <property type="match status" value="1"/>
</dbReference>
<dbReference type="PANTHER" id="PTHR43537">
    <property type="entry name" value="TRANSCRIPTIONAL REGULATOR, GNTR FAMILY"/>
    <property type="match status" value="1"/>
</dbReference>
<dbReference type="Proteomes" id="UP000010792">
    <property type="component" value="Chromosome"/>
</dbReference>
<dbReference type="Gene3D" id="1.10.10.10">
    <property type="entry name" value="Winged helix-like DNA-binding domain superfamily/Winged helix DNA-binding domain"/>
    <property type="match status" value="1"/>
</dbReference>
<evidence type="ECO:0000256" key="1">
    <source>
        <dbReference type="ARBA" id="ARBA00023015"/>
    </source>
</evidence>
<dbReference type="SUPFAM" id="SSF46785">
    <property type="entry name" value="Winged helix' DNA-binding domain"/>
    <property type="match status" value="1"/>
</dbReference>
<dbReference type="KEGG" id="rht:NT26_3951"/>
<name>L0NKS7_9HYPH</name>
<dbReference type="GO" id="GO:0003677">
    <property type="term" value="F:DNA binding"/>
    <property type="evidence" value="ECO:0007669"/>
    <property type="project" value="UniProtKB-KW"/>
</dbReference>
<evidence type="ECO:0000313" key="6">
    <source>
        <dbReference type="Proteomes" id="UP000010792"/>
    </source>
</evidence>
<dbReference type="PROSITE" id="PS50949">
    <property type="entry name" value="HTH_GNTR"/>
    <property type="match status" value="1"/>
</dbReference>
<keyword evidence="6" id="KW-1185">Reference proteome</keyword>
<gene>
    <name evidence="5" type="ORF">NT26_3951</name>
</gene>
<dbReference type="PANTHER" id="PTHR43537:SF5">
    <property type="entry name" value="UXU OPERON TRANSCRIPTIONAL REGULATOR"/>
    <property type="match status" value="1"/>
</dbReference>
<dbReference type="PRINTS" id="PR00035">
    <property type="entry name" value="HTHGNTR"/>
</dbReference>
<dbReference type="AlphaFoldDB" id="L0NKS7"/>
<evidence type="ECO:0000259" key="4">
    <source>
        <dbReference type="PROSITE" id="PS50949"/>
    </source>
</evidence>
<reference evidence="5 6" key="1">
    <citation type="journal article" date="2013" name="Genome Biol. Evol.">
        <title>Life in an arsenic-containing gold mine: genome and physiology of the autotrophic arsenite-oxidizing bacterium rhizobium sp. NT-26.</title>
        <authorList>
            <person name="Andres J."/>
            <person name="Arsene-Ploetze F."/>
            <person name="Barbe V."/>
            <person name="Brochier-Armanet C."/>
            <person name="Cleiss-Arnold J."/>
            <person name="Coppee J.Y."/>
            <person name="Dillies M.A."/>
            <person name="Geist"/>
            <person name="L"/>
            <person name="Joublin A."/>
            <person name="Koechler S."/>
            <person name="Lassalle F."/>
            <person name="Marchal M."/>
            <person name="Medigue C."/>
            <person name="Muller D."/>
            <person name="Nesme X."/>
            <person name="Plewniak F."/>
            <person name="Proux C."/>
            <person name="Ramirez-Bahena M.H."/>
            <person name="Schenowitz C."/>
            <person name="Sismeiro O."/>
            <person name="Vallenet D."/>
            <person name="Santini J.M."/>
            <person name="Bertin P.N."/>
        </authorList>
    </citation>
    <scope>NUCLEOTIDE SEQUENCE [LARGE SCALE GENOMIC DNA]</scope>
    <source>
        <strain evidence="5 6">NT-26</strain>
    </source>
</reference>
<dbReference type="GO" id="GO:0003700">
    <property type="term" value="F:DNA-binding transcription factor activity"/>
    <property type="evidence" value="ECO:0007669"/>
    <property type="project" value="InterPro"/>
</dbReference>
<dbReference type="SMART" id="SM00345">
    <property type="entry name" value="HTH_GNTR"/>
    <property type="match status" value="1"/>
</dbReference>
<proteinExistence type="predicted"/>
<dbReference type="STRING" id="1125847.NT26_3951"/>
<sequence length="94" mass="10046">MASERELGSQGQGAKAVAGTVPRLYQQVFEIVAGQIVQGVLEEGTRLSESGLAEQFGISRAPARQALCELEREGLLLKSSGRGYRVAKPKDKTS</sequence>
<protein>
    <submittedName>
        <fullName evidence="5">Transcriptional regulator, GntR family</fullName>
    </submittedName>
</protein>
<organism evidence="5 6">
    <name type="scientific">Pseudorhizobium banfieldiae</name>
    <dbReference type="NCBI Taxonomy" id="1125847"/>
    <lineage>
        <taxon>Bacteria</taxon>
        <taxon>Pseudomonadati</taxon>
        <taxon>Pseudomonadota</taxon>
        <taxon>Alphaproteobacteria</taxon>
        <taxon>Hyphomicrobiales</taxon>
        <taxon>Rhizobiaceae</taxon>
        <taxon>Rhizobium/Agrobacterium group</taxon>
        <taxon>Pseudorhizobium</taxon>
    </lineage>
</organism>
<keyword evidence="1" id="KW-0805">Transcription regulation</keyword>
<keyword evidence="3" id="KW-0804">Transcription</keyword>
<dbReference type="InterPro" id="IPR000524">
    <property type="entry name" value="Tscrpt_reg_HTH_GntR"/>
</dbReference>
<evidence type="ECO:0000256" key="3">
    <source>
        <dbReference type="ARBA" id="ARBA00023163"/>
    </source>
</evidence>
<dbReference type="InterPro" id="IPR036390">
    <property type="entry name" value="WH_DNA-bd_sf"/>
</dbReference>
<accession>L0NKS7</accession>
<dbReference type="RefSeq" id="WP_052641000.1">
    <property type="nucleotide sequence ID" value="NZ_FO082820.1"/>
</dbReference>
<dbReference type="Pfam" id="PF00392">
    <property type="entry name" value="GntR"/>
    <property type="match status" value="1"/>
</dbReference>
<feature type="domain" description="HTH gntR-type" evidence="4">
    <location>
        <begin position="22"/>
        <end position="89"/>
    </location>
</feature>
<evidence type="ECO:0000256" key="2">
    <source>
        <dbReference type="ARBA" id="ARBA00023125"/>
    </source>
</evidence>
<keyword evidence="2" id="KW-0238">DNA-binding</keyword>
<dbReference type="InterPro" id="IPR036388">
    <property type="entry name" value="WH-like_DNA-bd_sf"/>
</dbReference>